<keyword evidence="4 6" id="KW-1133">Transmembrane helix</keyword>
<feature type="transmembrane region" description="Helical" evidence="6">
    <location>
        <begin position="185"/>
        <end position="209"/>
    </location>
</feature>
<feature type="transmembrane region" description="Helical" evidence="6">
    <location>
        <begin position="6"/>
        <end position="28"/>
    </location>
</feature>
<dbReference type="Pfam" id="PF01810">
    <property type="entry name" value="LysE"/>
    <property type="match status" value="1"/>
</dbReference>
<accession>A0AA48GLF0</accession>
<keyword evidence="8" id="KW-1185">Reference proteome</keyword>
<keyword evidence="5 6" id="KW-0472">Membrane</keyword>
<protein>
    <recommendedName>
        <fullName evidence="9">Threonine/homoserine/homoserine lactone efflux protein</fullName>
    </recommendedName>
</protein>
<proteinExistence type="predicted"/>
<keyword evidence="2" id="KW-1003">Cell membrane</keyword>
<evidence type="ECO:0008006" key="9">
    <source>
        <dbReference type="Google" id="ProtNLM"/>
    </source>
</evidence>
<evidence type="ECO:0000256" key="6">
    <source>
        <dbReference type="SAM" id="Phobius"/>
    </source>
</evidence>
<evidence type="ECO:0000256" key="1">
    <source>
        <dbReference type="ARBA" id="ARBA00004651"/>
    </source>
</evidence>
<sequence length="210" mass="22186">MIVAVLVGFAFGFIGSMPVAGPIALLVLRLGLNHDARHARYVAIGGAVAEGLYSLAAFWGLSTVLDRHPRVLPASRLVGAVLCLVLGIVLLLHRPKPGPPPGQPERRKGTKRSLLGGFLLTALNPTLLVTWTAALAALHATGLVTLSPERAVPFALAVFVGIVAWFSTLLWLVRRFKGRWSPASVEWFIKGMGAVLVGAAGVVLLRALIG</sequence>
<feature type="transmembrane region" description="Helical" evidence="6">
    <location>
        <begin position="73"/>
        <end position="93"/>
    </location>
</feature>
<evidence type="ECO:0000256" key="5">
    <source>
        <dbReference type="ARBA" id="ARBA00023136"/>
    </source>
</evidence>
<dbReference type="AlphaFoldDB" id="A0AA48GLF0"/>
<name>A0AA48GLF0_9BACT</name>
<dbReference type="PANTHER" id="PTHR30086">
    <property type="entry name" value="ARGININE EXPORTER PROTEIN ARGO"/>
    <property type="match status" value="1"/>
</dbReference>
<dbReference type="RefSeq" id="WP_316414512.1">
    <property type="nucleotide sequence ID" value="NZ_AP027080.1"/>
</dbReference>
<dbReference type="Proteomes" id="UP001238179">
    <property type="component" value="Chromosome"/>
</dbReference>
<feature type="transmembrane region" description="Helical" evidence="6">
    <location>
        <begin position="114"/>
        <end position="139"/>
    </location>
</feature>
<dbReference type="KEGG" id="msil:METEAL_07940"/>
<keyword evidence="3 6" id="KW-0812">Transmembrane</keyword>
<evidence type="ECO:0000256" key="4">
    <source>
        <dbReference type="ARBA" id="ARBA00022989"/>
    </source>
</evidence>
<feature type="transmembrane region" description="Helical" evidence="6">
    <location>
        <begin position="151"/>
        <end position="173"/>
    </location>
</feature>
<gene>
    <name evidence="7" type="ORF">METEAL_07940</name>
</gene>
<dbReference type="GO" id="GO:0015171">
    <property type="term" value="F:amino acid transmembrane transporter activity"/>
    <property type="evidence" value="ECO:0007669"/>
    <property type="project" value="TreeGrafter"/>
</dbReference>
<evidence type="ECO:0000313" key="7">
    <source>
        <dbReference type="EMBL" id="BDU71620.1"/>
    </source>
</evidence>
<dbReference type="PANTHER" id="PTHR30086:SF20">
    <property type="entry name" value="ARGININE EXPORTER PROTEIN ARGO-RELATED"/>
    <property type="match status" value="1"/>
</dbReference>
<comment type="subcellular location">
    <subcellularLocation>
        <location evidence="1">Cell membrane</location>
        <topology evidence="1">Multi-pass membrane protein</topology>
    </subcellularLocation>
</comment>
<evidence type="ECO:0000256" key="2">
    <source>
        <dbReference type="ARBA" id="ARBA00022475"/>
    </source>
</evidence>
<dbReference type="EMBL" id="AP027080">
    <property type="protein sequence ID" value="BDU71620.1"/>
    <property type="molecule type" value="Genomic_DNA"/>
</dbReference>
<organism evidence="7 8">
    <name type="scientific">Mesoterricola silvestris</name>
    <dbReference type="NCBI Taxonomy" id="2927979"/>
    <lineage>
        <taxon>Bacteria</taxon>
        <taxon>Pseudomonadati</taxon>
        <taxon>Acidobacteriota</taxon>
        <taxon>Holophagae</taxon>
        <taxon>Holophagales</taxon>
        <taxon>Holophagaceae</taxon>
        <taxon>Mesoterricola</taxon>
    </lineage>
</organism>
<evidence type="ECO:0000313" key="8">
    <source>
        <dbReference type="Proteomes" id="UP001238179"/>
    </source>
</evidence>
<reference evidence="8" key="1">
    <citation type="journal article" date="2023" name="Int. J. Syst. Evol. Microbiol.">
        <title>Mesoterricola silvestris gen. nov., sp. nov., Mesoterricola sediminis sp. nov., Geothrix oryzae sp. nov., Geothrix edaphica sp. nov., Geothrix rubra sp. nov., and Geothrix limicola sp. nov., six novel members of Acidobacteriota isolated from soils.</title>
        <authorList>
            <person name="Itoh H."/>
            <person name="Sugisawa Y."/>
            <person name="Mise K."/>
            <person name="Xu Z."/>
            <person name="Kuniyasu M."/>
            <person name="Ushijima N."/>
            <person name="Kawano K."/>
            <person name="Kobayashi E."/>
            <person name="Shiratori Y."/>
            <person name="Masuda Y."/>
            <person name="Senoo K."/>
        </authorList>
    </citation>
    <scope>NUCLEOTIDE SEQUENCE [LARGE SCALE GENOMIC DNA]</scope>
    <source>
        <strain evidence="8">W79</strain>
    </source>
</reference>
<feature type="transmembrane region" description="Helical" evidence="6">
    <location>
        <begin position="40"/>
        <end position="61"/>
    </location>
</feature>
<dbReference type="GO" id="GO:0005886">
    <property type="term" value="C:plasma membrane"/>
    <property type="evidence" value="ECO:0007669"/>
    <property type="project" value="UniProtKB-SubCell"/>
</dbReference>
<evidence type="ECO:0000256" key="3">
    <source>
        <dbReference type="ARBA" id="ARBA00022692"/>
    </source>
</evidence>
<dbReference type="InterPro" id="IPR001123">
    <property type="entry name" value="LeuE-type"/>
</dbReference>